<dbReference type="EMBL" id="CP063767">
    <property type="protein sequence ID" value="QOY61533.1"/>
    <property type="molecule type" value="Genomic_DNA"/>
</dbReference>
<evidence type="ECO:0000313" key="2">
    <source>
        <dbReference type="EMBL" id="QOY61533.1"/>
    </source>
</evidence>
<dbReference type="Proteomes" id="UP000593735">
    <property type="component" value="Chromosome"/>
</dbReference>
<proteinExistence type="predicted"/>
<evidence type="ECO:0000313" key="3">
    <source>
        <dbReference type="Proteomes" id="UP000593735"/>
    </source>
</evidence>
<dbReference type="InterPro" id="IPR025117">
    <property type="entry name" value="DUF4037"/>
</dbReference>
<evidence type="ECO:0000259" key="1">
    <source>
        <dbReference type="Pfam" id="PF13228"/>
    </source>
</evidence>
<reference evidence="2 3" key="1">
    <citation type="submission" date="2020-10" db="EMBL/GenBank/DDBJ databases">
        <title>Olsenella immobilis sp.nov., isolated from the mud in a fermentation cellar used for the production of Chinese strong-flavoured liquor.</title>
        <authorList>
            <person name="Lu L."/>
        </authorList>
    </citation>
    <scope>NUCLEOTIDE SEQUENCE [LARGE SCALE GENOMIC DNA]</scope>
    <source>
        <strain evidence="2 3">LZLJ-2</strain>
    </source>
</reference>
<gene>
    <name evidence="2" type="ORF">INP52_02380</name>
</gene>
<sequence>MRGLELSRNYYNVYGQALLASVPPSVGTNLAMGLVGAGSECLGFDDELSRDHDFGPGFCVWAPRAVYVQWGPELVDAYERLPRSFGGLERNETSLAGQRVGVFETEAFYRTFTGLERAPQSVGEWLSIPEQLLALVADGEVFSDPSRYFTNLREAYRGFYPEQVVRKKLAADLASMAQSGQYNLGRCLRRDDPVAANVARTEFVQSVLAALHLLSRTYMPYYKWSFRSLSERAHVPEPICALVRKVASAPVCEVTADQVDSLCEVMLRCVLTLGWASTTSDFLLDAAVEIWQGLDSDYLRGRPLEEGVFH</sequence>
<name>A0A7S7RVD7_9ACTN</name>
<protein>
    <submittedName>
        <fullName evidence="2">DUF4037 domain-containing protein</fullName>
    </submittedName>
</protein>
<dbReference type="KEGG" id="tio:INP52_02380"/>
<accession>A0A7S7RVD7</accession>
<dbReference type="AlphaFoldDB" id="A0A7S7RVD7"/>
<feature type="domain" description="DUF4037" evidence="1">
    <location>
        <begin position="125"/>
        <end position="224"/>
    </location>
</feature>
<organism evidence="2 3">
    <name type="scientific">Thermophilibacter immobilis</name>
    <dbReference type="NCBI Taxonomy" id="2779519"/>
    <lineage>
        <taxon>Bacteria</taxon>
        <taxon>Bacillati</taxon>
        <taxon>Actinomycetota</taxon>
        <taxon>Coriobacteriia</taxon>
        <taxon>Coriobacteriales</taxon>
        <taxon>Atopobiaceae</taxon>
        <taxon>Thermophilibacter</taxon>
    </lineage>
</organism>
<keyword evidence="3" id="KW-1185">Reference proteome</keyword>
<dbReference type="Pfam" id="PF13228">
    <property type="entry name" value="DUF4037"/>
    <property type="match status" value="1"/>
</dbReference>